<dbReference type="AlphaFoldDB" id="A0AAV7KB90"/>
<evidence type="ECO:0000256" key="1">
    <source>
        <dbReference type="ARBA" id="ARBA00022536"/>
    </source>
</evidence>
<dbReference type="PROSITE" id="PS50026">
    <property type="entry name" value="EGF_3"/>
    <property type="match status" value="1"/>
</dbReference>
<reference evidence="6 7" key="1">
    <citation type="journal article" date="2023" name="BMC Biol.">
        <title>The compact genome of the sponge Oopsacas minuta (Hexactinellida) is lacking key metazoan core genes.</title>
        <authorList>
            <person name="Santini S."/>
            <person name="Schenkelaars Q."/>
            <person name="Jourda C."/>
            <person name="Duchesne M."/>
            <person name="Belahbib H."/>
            <person name="Rocher C."/>
            <person name="Selva M."/>
            <person name="Riesgo A."/>
            <person name="Vervoort M."/>
            <person name="Leys S.P."/>
            <person name="Kodjabachian L."/>
            <person name="Le Bivic A."/>
            <person name="Borchiellini C."/>
            <person name="Claverie J.M."/>
            <person name="Renard E."/>
        </authorList>
    </citation>
    <scope>NUCLEOTIDE SEQUENCE [LARGE SCALE GENOMIC DNA]</scope>
    <source>
        <strain evidence="6">SPO-2</strain>
    </source>
</reference>
<dbReference type="Pfam" id="PF07645">
    <property type="entry name" value="EGF_CA"/>
    <property type="match status" value="1"/>
</dbReference>
<keyword evidence="7" id="KW-1185">Reference proteome</keyword>
<dbReference type="PROSITE" id="PS01186">
    <property type="entry name" value="EGF_2"/>
    <property type="match status" value="1"/>
</dbReference>
<proteinExistence type="predicted"/>
<dbReference type="InterPro" id="IPR032675">
    <property type="entry name" value="LRR_dom_sf"/>
</dbReference>
<feature type="domain" description="EGF-like" evidence="5">
    <location>
        <begin position="230"/>
        <end position="271"/>
    </location>
</feature>
<evidence type="ECO:0000256" key="3">
    <source>
        <dbReference type="ARBA" id="ARBA00023157"/>
    </source>
</evidence>
<name>A0AAV7KB90_9METZ</name>
<dbReference type="EMBL" id="JAKMXF010000107">
    <property type="protein sequence ID" value="KAI6658140.1"/>
    <property type="molecule type" value="Genomic_DNA"/>
</dbReference>
<keyword evidence="6" id="KW-0675">Receptor</keyword>
<dbReference type="InterPro" id="IPR001881">
    <property type="entry name" value="EGF-like_Ca-bd_dom"/>
</dbReference>
<dbReference type="PROSITE" id="PS01187">
    <property type="entry name" value="EGF_CA"/>
    <property type="match status" value="1"/>
</dbReference>
<keyword evidence="6" id="KW-0808">Transferase</keyword>
<sequence>MSGMTINGFPMFNSTGLTNVDISGLKLPSLITIDSSMLNLPQLTFLRLTSNIEWYKFAENAFENAISIERIELIGSGLQEFPRNLLANITTLRTLRVWNSDTIDFLLNYTFPKLEILEVRYDELQTLDQKFFEKQKSLNNLDARNNPFNCDCDISWTNHVTDNLGWTILGTCTNGNSISDSSNYLNCNQSSFNCFTVTCSSDSVCVNTVNSSFCECVEAGYLFENDTCVDMDECSNSADNNCDQVCTNTNGSYTCSCNIGFTLDSDMSTCSGVNKLASEGILLLFLLLSFLVWQLL</sequence>
<dbReference type="GO" id="GO:0016301">
    <property type="term" value="F:kinase activity"/>
    <property type="evidence" value="ECO:0007669"/>
    <property type="project" value="UniProtKB-KW"/>
</dbReference>
<evidence type="ECO:0000313" key="6">
    <source>
        <dbReference type="EMBL" id="KAI6658140.1"/>
    </source>
</evidence>
<dbReference type="PANTHER" id="PTHR24034">
    <property type="entry name" value="EGF-LIKE DOMAIN-CONTAINING PROTEIN"/>
    <property type="match status" value="1"/>
</dbReference>
<evidence type="ECO:0000256" key="2">
    <source>
        <dbReference type="ARBA" id="ARBA00022737"/>
    </source>
</evidence>
<evidence type="ECO:0000259" key="5">
    <source>
        <dbReference type="PROSITE" id="PS50026"/>
    </source>
</evidence>
<keyword evidence="6" id="KW-0418">Kinase</keyword>
<dbReference type="InterPro" id="IPR018097">
    <property type="entry name" value="EGF_Ca-bd_CS"/>
</dbReference>
<keyword evidence="2" id="KW-0677">Repeat</keyword>
<dbReference type="SUPFAM" id="SSF57196">
    <property type="entry name" value="EGF/Laminin"/>
    <property type="match status" value="1"/>
</dbReference>
<keyword evidence="3" id="KW-1015">Disulfide bond</keyword>
<comment type="caution">
    <text evidence="4">Lacks conserved residue(s) required for the propagation of feature annotation.</text>
</comment>
<organism evidence="6 7">
    <name type="scientific">Oopsacas minuta</name>
    <dbReference type="NCBI Taxonomy" id="111878"/>
    <lineage>
        <taxon>Eukaryota</taxon>
        <taxon>Metazoa</taxon>
        <taxon>Porifera</taxon>
        <taxon>Hexactinellida</taxon>
        <taxon>Hexasterophora</taxon>
        <taxon>Lyssacinosida</taxon>
        <taxon>Leucopsacidae</taxon>
        <taxon>Oopsacas</taxon>
    </lineage>
</organism>
<dbReference type="Proteomes" id="UP001165289">
    <property type="component" value="Unassembled WGS sequence"/>
</dbReference>
<evidence type="ECO:0000313" key="7">
    <source>
        <dbReference type="Proteomes" id="UP001165289"/>
    </source>
</evidence>
<dbReference type="Gene3D" id="2.10.25.10">
    <property type="entry name" value="Laminin"/>
    <property type="match status" value="1"/>
</dbReference>
<evidence type="ECO:0000256" key="4">
    <source>
        <dbReference type="PROSITE-ProRule" id="PRU00076"/>
    </source>
</evidence>
<keyword evidence="1 4" id="KW-0245">EGF-like domain</keyword>
<dbReference type="GO" id="GO:0005509">
    <property type="term" value="F:calcium ion binding"/>
    <property type="evidence" value="ECO:0007669"/>
    <property type="project" value="InterPro"/>
</dbReference>
<gene>
    <name evidence="6" type="ORF">LOD99_11126</name>
</gene>
<dbReference type="InterPro" id="IPR000152">
    <property type="entry name" value="EGF-type_Asp/Asn_hydroxyl_site"/>
</dbReference>
<accession>A0AAV7KB90</accession>
<dbReference type="InterPro" id="IPR049883">
    <property type="entry name" value="NOTCH1_EGF-like"/>
</dbReference>
<dbReference type="Gene3D" id="3.80.10.10">
    <property type="entry name" value="Ribonuclease Inhibitor"/>
    <property type="match status" value="1"/>
</dbReference>
<dbReference type="PANTHER" id="PTHR24034:SF205">
    <property type="entry name" value="NIDOGEN"/>
    <property type="match status" value="1"/>
</dbReference>
<dbReference type="InterPro" id="IPR000742">
    <property type="entry name" value="EGF"/>
</dbReference>
<dbReference type="PROSITE" id="PS00010">
    <property type="entry name" value="ASX_HYDROXYL"/>
    <property type="match status" value="1"/>
</dbReference>
<dbReference type="SMART" id="SM00179">
    <property type="entry name" value="EGF_CA"/>
    <property type="match status" value="2"/>
</dbReference>
<dbReference type="InterPro" id="IPR050751">
    <property type="entry name" value="ECM_structural_protein"/>
</dbReference>
<protein>
    <submittedName>
        <fullName evidence="6">Tyrosine kinase receptor Cad96Ca</fullName>
    </submittedName>
</protein>
<comment type="caution">
    <text evidence="6">The sequence shown here is derived from an EMBL/GenBank/DDBJ whole genome shotgun (WGS) entry which is preliminary data.</text>
</comment>
<dbReference type="SMART" id="SM00181">
    <property type="entry name" value="EGF"/>
    <property type="match status" value="2"/>
</dbReference>
<dbReference type="SUPFAM" id="SSF52058">
    <property type="entry name" value="L domain-like"/>
    <property type="match status" value="1"/>
</dbReference>